<keyword evidence="2" id="KW-1185">Reference proteome</keyword>
<evidence type="ECO:0000313" key="1">
    <source>
        <dbReference type="EMBL" id="KAA1094373.1"/>
    </source>
</evidence>
<evidence type="ECO:0000313" key="2">
    <source>
        <dbReference type="Proteomes" id="UP000324748"/>
    </source>
</evidence>
<dbReference type="Proteomes" id="UP000324748">
    <property type="component" value="Unassembled WGS sequence"/>
</dbReference>
<reference evidence="1 2" key="1">
    <citation type="submission" date="2019-05" db="EMBL/GenBank/DDBJ databases">
        <title>Emergence of the Ug99 lineage of the wheat stem rust pathogen through somatic hybridization.</title>
        <authorList>
            <person name="Li F."/>
            <person name="Upadhyaya N.M."/>
            <person name="Sperschneider J."/>
            <person name="Matny O."/>
            <person name="Nguyen-Phuc H."/>
            <person name="Mago R."/>
            <person name="Raley C."/>
            <person name="Miller M.E."/>
            <person name="Silverstein K.A.T."/>
            <person name="Henningsen E."/>
            <person name="Hirsch C.D."/>
            <person name="Visser B."/>
            <person name="Pretorius Z.A."/>
            <person name="Steffenson B.J."/>
            <person name="Schwessinger B."/>
            <person name="Dodds P.N."/>
            <person name="Figueroa M."/>
        </authorList>
    </citation>
    <scope>NUCLEOTIDE SEQUENCE [LARGE SCALE GENOMIC DNA]</scope>
    <source>
        <strain evidence="1">21-0</strain>
    </source>
</reference>
<name>A0A5B0NZH6_PUCGR</name>
<proteinExistence type="predicted"/>
<gene>
    <name evidence="1" type="ORF">PGT21_019544</name>
</gene>
<protein>
    <submittedName>
        <fullName evidence="1">Uncharacterized protein</fullName>
    </submittedName>
</protein>
<organism evidence="1 2">
    <name type="scientific">Puccinia graminis f. sp. tritici</name>
    <dbReference type="NCBI Taxonomy" id="56615"/>
    <lineage>
        <taxon>Eukaryota</taxon>
        <taxon>Fungi</taxon>
        <taxon>Dikarya</taxon>
        <taxon>Basidiomycota</taxon>
        <taxon>Pucciniomycotina</taxon>
        <taxon>Pucciniomycetes</taxon>
        <taxon>Pucciniales</taxon>
        <taxon>Pucciniaceae</taxon>
        <taxon>Puccinia</taxon>
    </lineage>
</organism>
<comment type="caution">
    <text evidence="1">The sequence shown here is derived from an EMBL/GenBank/DDBJ whole genome shotgun (WGS) entry which is preliminary data.</text>
</comment>
<dbReference type="EMBL" id="VSWC01000079">
    <property type="protein sequence ID" value="KAA1094373.1"/>
    <property type="molecule type" value="Genomic_DNA"/>
</dbReference>
<sequence length="62" mass="7016">MTYVDQLPTDKLSCCCCTRFFDFNARAANSRSFRGGLRDFEEAVGAVGLQQVSNMKFGRRRS</sequence>
<accession>A0A5B0NZH6</accession>
<dbReference type="AlphaFoldDB" id="A0A5B0NZH6"/>